<evidence type="ECO:0000256" key="3">
    <source>
        <dbReference type="ARBA" id="ARBA00022692"/>
    </source>
</evidence>
<name>A0A4Q1KCT3_9FLAO</name>
<evidence type="ECO:0000256" key="6">
    <source>
        <dbReference type="SAM" id="Phobius"/>
    </source>
</evidence>
<accession>A0A4Q1KCT3</accession>
<keyword evidence="5 6" id="KW-0472">Membrane</keyword>
<evidence type="ECO:0000256" key="2">
    <source>
        <dbReference type="ARBA" id="ARBA00022475"/>
    </source>
</evidence>
<dbReference type="GO" id="GO:0005886">
    <property type="term" value="C:plasma membrane"/>
    <property type="evidence" value="ECO:0007669"/>
    <property type="project" value="UniProtKB-SubCell"/>
</dbReference>
<comment type="subcellular location">
    <subcellularLocation>
        <location evidence="1">Cell membrane</location>
        <topology evidence="1">Multi-pass membrane protein</topology>
    </subcellularLocation>
</comment>
<sequence>MLNDILAAIPWGFLLAFTIGPVFFVLLETSITKGFRAAMVFDAGVVFGDFVFILIAYFSTNQILERLKDDPVLFVFGGILMLVYGIISFIKEKKNFQKKQEEEQVEEDNIQKNNYLGLFFKGFFLNFINIGVLAFWMGVIIVFGPKLNMETNRIILFIATIIVTYFAVDILKILVAKQLKSRLTPKNIYKIKRVISVILMIFGSFLIVQGFFPNEKKMIEQHLGISKPLDSVSNSN</sequence>
<keyword evidence="2" id="KW-1003">Cell membrane</keyword>
<feature type="transmembrane region" description="Helical" evidence="6">
    <location>
        <begin position="6"/>
        <end position="27"/>
    </location>
</feature>
<proteinExistence type="predicted"/>
<evidence type="ECO:0000256" key="1">
    <source>
        <dbReference type="ARBA" id="ARBA00004651"/>
    </source>
</evidence>
<dbReference type="PANTHER" id="PTHR30086">
    <property type="entry name" value="ARGININE EXPORTER PROTEIN ARGO"/>
    <property type="match status" value="1"/>
</dbReference>
<evidence type="ECO:0000313" key="7">
    <source>
        <dbReference type="EMBL" id="RXR24329.1"/>
    </source>
</evidence>
<comment type="caution">
    <text evidence="7">The sequence shown here is derived from an EMBL/GenBank/DDBJ whole genome shotgun (WGS) entry which is preliminary data.</text>
</comment>
<evidence type="ECO:0000313" key="8">
    <source>
        <dbReference type="Proteomes" id="UP000289857"/>
    </source>
</evidence>
<dbReference type="Pfam" id="PF01810">
    <property type="entry name" value="LysE"/>
    <property type="match status" value="1"/>
</dbReference>
<dbReference type="RefSeq" id="WP_129460306.1">
    <property type="nucleotide sequence ID" value="NZ_SBKN01000001.1"/>
</dbReference>
<dbReference type="EMBL" id="SBKN01000001">
    <property type="protein sequence ID" value="RXR24329.1"/>
    <property type="molecule type" value="Genomic_DNA"/>
</dbReference>
<reference evidence="8" key="1">
    <citation type="submission" date="2019-01" db="EMBL/GenBank/DDBJ databases">
        <title>Cytophagaceae bacterium strain CAR-16.</title>
        <authorList>
            <person name="Chen W.-M."/>
        </authorList>
    </citation>
    <scope>NUCLEOTIDE SEQUENCE [LARGE SCALE GENOMIC DNA]</scope>
    <source>
        <strain evidence="8">WWJ-16</strain>
    </source>
</reference>
<feature type="transmembrane region" description="Helical" evidence="6">
    <location>
        <begin position="154"/>
        <end position="174"/>
    </location>
</feature>
<feature type="transmembrane region" description="Helical" evidence="6">
    <location>
        <begin position="71"/>
        <end position="90"/>
    </location>
</feature>
<protein>
    <submittedName>
        <fullName evidence="7">LysE family translocator</fullName>
    </submittedName>
</protein>
<feature type="transmembrane region" description="Helical" evidence="6">
    <location>
        <begin position="118"/>
        <end position="142"/>
    </location>
</feature>
<evidence type="ECO:0000256" key="5">
    <source>
        <dbReference type="ARBA" id="ARBA00023136"/>
    </source>
</evidence>
<keyword evidence="8" id="KW-1185">Reference proteome</keyword>
<feature type="transmembrane region" description="Helical" evidence="6">
    <location>
        <begin position="39"/>
        <end position="59"/>
    </location>
</feature>
<keyword evidence="4 6" id="KW-1133">Transmembrane helix</keyword>
<feature type="transmembrane region" description="Helical" evidence="6">
    <location>
        <begin position="194"/>
        <end position="212"/>
    </location>
</feature>
<evidence type="ECO:0000256" key="4">
    <source>
        <dbReference type="ARBA" id="ARBA00022989"/>
    </source>
</evidence>
<keyword evidence="3 6" id="KW-0812">Transmembrane</keyword>
<dbReference type="InterPro" id="IPR001123">
    <property type="entry name" value="LeuE-type"/>
</dbReference>
<gene>
    <name evidence="7" type="ORF">EQG61_02485</name>
</gene>
<dbReference type="Proteomes" id="UP000289857">
    <property type="component" value="Unassembled WGS sequence"/>
</dbReference>
<dbReference type="AlphaFoldDB" id="A0A4Q1KCT3"/>
<organism evidence="7 8">
    <name type="scientific">Flavobacterium stagni</name>
    <dbReference type="NCBI Taxonomy" id="2506421"/>
    <lineage>
        <taxon>Bacteria</taxon>
        <taxon>Pseudomonadati</taxon>
        <taxon>Bacteroidota</taxon>
        <taxon>Flavobacteriia</taxon>
        <taxon>Flavobacteriales</taxon>
        <taxon>Flavobacteriaceae</taxon>
        <taxon>Flavobacterium</taxon>
    </lineage>
</organism>
<dbReference type="GO" id="GO:0015171">
    <property type="term" value="F:amino acid transmembrane transporter activity"/>
    <property type="evidence" value="ECO:0007669"/>
    <property type="project" value="TreeGrafter"/>
</dbReference>
<dbReference type="PANTHER" id="PTHR30086:SF20">
    <property type="entry name" value="ARGININE EXPORTER PROTEIN ARGO-RELATED"/>
    <property type="match status" value="1"/>
</dbReference>
<dbReference type="OrthoDB" id="679767at2"/>